<evidence type="ECO:0000256" key="5">
    <source>
        <dbReference type="ARBA" id="ARBA00023136"/>
    </source>
</evidence>
<feature type="transmembrane region" description="Helical" evidence="6">
    <location>
        <begin position="21"/>
        <end position="41"/>
    </location>
</feature>
<evidence type="ECO:0000256" key="1">
    <source>
        <dbReference type="ARBA" id="ARBA00004651"/>
    </source>
</evidence>
<dbReference type="Proteomes" id="UP000515369">
    <property type="component" value="Chromosome"/>
</dbReference>
<evidence type="ECO:0000256" key="6">
    <source>
        <dbReference type="SAM" id="Phobius"/>
    </source>
</evidence>
<sequence length="808" mass="89421">MLQNYLKIALRNLLRRRFYALVTLLGLTVGITFLLLIGNYIQGELAVNKTLRHSGQQYLVQSHWKEAAMGMDITTLAPIGPTLKQLYPNLVANYYRFYGVTAIISKDEKHFRESIQVSDSTMLPMFGFPMAYGDPQTALLEPNSIVITAAVAQKFFGKTDVLRQQLTVQTPASGKQVFTVTGVLQDLQKNSVTDLVPVPNQVFIPMRNIGYFTPEASMRSWQNQYIPTYLELQPGVTADQLTQPIAQVLATNAPPGFKENLQVSLSPLTTFYLKGSNGLVEKMVLTLTLIAVFILLMAIVNFVNITIGISATRLREIGVRKALGGLKRQLIGQFLAEALLLTTGATVLALGCHELFRSTFADLLERPIPSLITWSPMAYIVLVGCVLLIGFLAGGYPAFVLSALPSVESLKGKLTESVQKGIGLRRALIVFQFTVAIFVFVGAMVISRQVAYFFSKNLGYQKEQILTVASVPRDWSKDGVQRMEGVRNQLARIPGVSNVSFSFIIPDGKSSGSGQVFRHGRDSTASATVEVLTTDEHFAKTYGLQLQAGQFFHENGGGYDSTRVVLNESAIKALGWHEPAEAIGQLVRFPGGNIPLRVDGVLKDFHFGSLHQTISPLIFIHVRANPIYRYFSFKLAPGSAEHLQETIASINKEWTRLFPDAPFEYSFMDDTLQKLYQTEKQLQKASRLATTLALIIVLLGVLGLVSLNVTRRTKEIGIRKVLGSSTISIVNLFMKEFVLILVIANIIAWPLAYYLLSDWLTHFAYRTDLSWSPFVLVAFILALLTGLVVSVQAIRAARVNPVKSLRSE</sequence>
<accession>A0A7G5GW91</accession>
<feature type="domain" description="MacB-like periplasmic core" evidence="8">
    <location>
        <begin position="434"/>
        <end position="639"/>
    </location>
</feature>
<reference evidence="9 10" key="1">
    <citation type="submission" date="2020-07" db="EMBL/GenBank/DDBJ databases">
        <title>Spirosoma foliorum sp. nov., isolated from the leaves on the Nejang mountain Korea, Republic of.</title>
        <authorList>
            <person name="Ho H."/>
            <person name="Lee Y.-J."/>
            <person name="Nurcahyanto D.-A."/>
            <person name="Kim S.-G."/>
        </authorList>
    </citation>
    <scope>NUCLEOTIDE SEQUENCE [LARGE SCALE GENOMIC DNA]</scope>
    <source>
        <strain evidence="9 10">PL0136</strain>
    </source>
</reference>
<dbReference type="AlphaFoldDB" id="A0A7G5GW91"/>
<keyword evidence="4 6" id="KW-1133">Transmembrane helix</keyword>
<evidence type="ECO:0000256" key="4">
    <source>
        <dbReference type="ARBA" id="ARBA00022989"/>
    </source>
</evidence>
<dbReference type="InterPro" id="IPR050250">
    <property type="entry name" value="Macrolide_Exporter_MacB"/>
</dbReference>
<keyword evidence="2" id="KW-1003">Cell membrane</keyword>
<organism evidence="9 10">
    <name type="scientific">Spirosoma foliorum</name>
    <dbReference type="NCBI Taxonomy" id="2710596"/>
    <lineage>
        <taxon>Bacteria</taxon>
        <taxon>Pseudomonadati</taxon>
        <taxon>Bacteroidota</taxon>
        <taxon>Cytophagia</taxon>
        <taxon>Cytophagales</taxon>
        <taxon>Cytophagaceae</taxon>
        <taxon>Spirosoma</taxon>
    </lineage>
</organism>
<dbReference type="PANTHER" id="PTHR30572:SF18">
    <property type="entry name" value="ABC-TYPE MACROLIDE FAMILY EXPORT SYSTEM PERMEASE COMPONENT 2"/>
    <property type="match status" value="1"/>
</dbReference>
<proteinExistence type="predicted"/>
<gene>
    <name evidence="9" type="ORF">H3H32_35540</name>
</gene>
<dbReference type="Pfam" id="PF12704">
    <property type="entry name" value="MacB_PCD"/>
    <property type="match status" value="2"/>
</dbReference>
<keyword evidence="5 6" id="KW-0472">Membrane</keyword>
<feature type="domain" description="MacB-like periplasmic core" evidence="8">
    <location>
        <begin position="21"/>
        <end position="247"/>
    </location>
</feature>
<dbReference type="RefSeq" id="WP_182460420.1">
    <property type="nucleotide sequence ID" value="NZ_CP059732.1"/>
</dbReference>
<dbReference type="InterPro" id="IPR025857">
    <property type="entry name" value="MacB_PCD"/>
</dbReference>
<dbReference type="InterPro" id="IPR003838">
    <property type="entry name" value="ABC3_permease_C"/>
</dbReference>
<evidence type="ECO:0000313" key="10">
    <source>
        <dbReference type="Proteomes" id="UP000515369"/>
    </source>
</evidence>
<dbReference type="KEGG" id="sfol:H3H32_35540"/>
<evidence type="ECO:0000256" key="3">
    <source>
        <dbReference type="ARBA" id="ARBA00022692"/>
    </source>
</evidence>
<name>A0A7G5GW91_9BACT</name>
<feature type="transmembrane region" description="Helical" evidence="6">
    <location>
        <begin position="330"/>
        <end position="356"/>
    </location>
</feature>
<evidence type="ECO:0000259" key="8">
    <source>
        <dbReference type="Pfam" id="PF12704"/>
    </source>
</evidence>
<feature type="transmembrane region" description="Helical" evidence="6">
    <location>
        <begin position="283"/>
        <end position="309"/>
    </location>
</feature>
<dbReference type="GO" id="GO:0022857">
    <property type="term" value="F:transmembrane transporter activity"/>
    <property type="evidence" value="ECO:0007669"/>
    <property type="project" value="TreeGrafter"/>
</dbReference>
<keyword evidence="3 6" id="KW-0812">Transmembrane</keyword>
<comment type="subcellular location">
    <subcellularLocation>
        <location evidence="1">Cell membrane</location>
        <topology evidence="1">Multi-pass membrane protein</topology>
    </subcellularLocation>
</comment>
<keyword evidence="10" id="KW-1185">Reference proteome</keyword>
<feature type="transmembrane region" description="Helical" evidence="6">
    <location>
        <begin position="776"/>
        <end position="797"/>
    </location>
</feature>
<feature type="domain" description="ABC3 transporter permease C-terminal" evidence="7">
    <location>
        <begin position="689"/>
        <end position="801"/>
    </location>
</feature>
<dbReference type="Pfam" id="PF02687">
    <property type="entry name" value="FtsX"/>
    <property type="match status" value="2"/>
</dbReference>
<protein>
    <submittedName>
        <fullName evidence="9">ABC transporter permease</fullName>
    </submittedName>
</protein>
<dbReference type="EMBL" id="CP059732">
    <property type="protein sequence ID" value="QMW03133.1"/>
    <property type="molecule type" value="Genomic_DNA"/>
</dbReference>
<feature type="domain" description="ABC3 transporter permease C-terminal" evidence="7">
    <location>
        <begin position="289"/>
        <end position="401"/>
    </location>
</feature>
<feature type="transmembrane region" description="Helical" evidence="6">
    <location>
        <begin position="376"/>
        <end position="407"/>
    </location>
</feature>
<feature type="transmembrane region" description="Helical" evidence="6">
    <location>
        <begin position="427"/>
        <end position="446"/>
    </location>
</feature>
<evidence type="ECO:0000256" key="2">
    <source>
        <dbReference type="ARBA" id="ARBA00022475"/>
    </source>
</evidence>
<dbReference type="GO" id="GO:0005886">
    <property type="term" value="C:plasma membrane"/>
    <property type="evidence" value="ECO:0007669"/>
    <property type="project" value="UniProtKB-SubCell"/>
</dbReference>
<feature type="transmembrane region" description="Helical" evidence="6">
    <location>
        <begin position="737"/>
        <end position="756"/>
    </location>
</feature>
<feature type="transmembrane region" description="Helical" evidence="6">
    <location>
        <begin position="688"/>
        <end position="710"/>
    </location>
</feature>
<evidence type="ECO:0000313" key="9">
    <source>
        <dbReference type="EMBL" id="QMW03133.1"/>
    </source>
</evidence>
<evidence type="ECO:0000259" key="7">
    <source>
        <dbReference type="Pfam" id="PF02687"/>
    </source>
</evidence>
<dbReference type="PANTHER" id="PTHR30572">
    <property type="entry name" value="MEMBRANE COMPONENT OF TRANSPORTER-RELATED"/>
    <property type="match status" value="1"/>
</dbReference>